<dbReference type="Proteomes" id="UP000015103">
    <property type="component" value="Unassembled WGS sequence"/>
</dbReference>
<sequence>KFLLTQMDMTDNEPSVGFFFLMFLQNRKYKQKNYQVYLVIS</sequence>
<evidence type="ECO:0000313" key="2">
    <source>
        <dbReference type="Proteomes" id="UP000015103"/>
    </source>
</evidence>
<dbReference type="EnsemblMetazoa" id="RPRC008798-RA">
    <property type="protein sequence ID" value="RPRC008798-PA"/>
    <property type="gene ID" value="RPRC008798"/>
</dbReference>
<dbReference type="InParanoid" id="T1HXM8"/>
<dbReference type="EMBL" id="ACPB03015639">
    <property type="status" value="NOT_ANNOTATED_CDS"/>
    <property type="molecule type" value="Genomic_DNA"/>
</dbReference>
<name>T1HXM8_RHOPR</name>
<proteinExistence type="predicted"/>
<dbReference type="AlphaFoldDB" id="T1HXM8"/>
<keyword evidence="2" id="KW-1185">Reference proteome</keyword>
<dbReference type="VEuPathDB" id="VectorBase:RPRC008798"/>
<accession>T1HXM8</accession>
<evidence type="ECO:0000313" key="1">
    <source>
        <dbReference type="EnsemblMetazoa" id="RPRC008798-PA"/>
    </source>
</evidence>
<reference evidence="1" key="1">
    <citation type="submission" date="2015-05" db="UniProtKB">
        <authorList>
            <consortium name="EnsemblMetazoa"/>
        </authorList>
    </citation>
    <scope>IDENTIFICATION</scope>
</reference>
<organism evidence="1 2">
    <name type="scientific">Rhodnius prolixus</name>
    <name type="common">Triatomid bug</name>
    <dbReference type="NCBI Taxonomy" id="13249"/>
    <lineage>
        <taxon>Eukaryota</taxon>
        <taxon>Metazoa</taxon>
        <taxon>Ecdysozoa</taxon>
        <taxon>Arthropoda</taxon>
        <taxon>Hexapoda</taxon>
        <taxon>Insecta</taxon>
        <taxon>Pterygota</taxon>
        <taxon>Neoptera</taxon>
        <taxon>Paraneoptera</taxon>
        <taxon>Hemiptera</taxon>
        <taxon>Heteroptera</taxon>
        <taxon>Panheteroptera</taxon>
        <taxon>Cimicomorpha</taxon>
        <taxon>Reduviidae</taxon>
        <taxon>Triatominae</taxon>
        <taxon>Rhodnius</taxon>
    </lineage>
</organism>
<dbReference type="HOGENOM" id="CLU_3282421_0_0_1"/>
<protein>
    <submittedName>
        <fullName evidence="1">Uncharacterized protein</fullName>
    </submittedName>
</protein>